<dbReference type="OrthoDB" id="10693398at2759"/>
<name>A0A2P4XB98_9STRA</name>
<dbReference type="AlphaFoldDB" id="A0A2P4XB98"/>
<reference evidence="1 2" key="1">
    <citation type="journal article" date="2017" name="Genome Biol. Evol.">
        <title>Phytophthora megakarya and P. palmivora, closely related causal agents of cacao black pod rot, underwent increases in genome sizes and gene numbers by different mechanisms.</title>
        <authorList>
            <person name="Ali S.S."/>
            <person name="Shao J."/>
            <person name="Lary D.J."/>
            <person name="Kronmiller B."/>
            <person name="Shen D."/>
            <person name="Strem M.D."/>
            <person name="Amoako-Attah I."/>
            <person name="Akrofi A.Y."/>
            <person name="Begoude B.A."/>
            <person name="Ten Hoopen G.M."/>
            <person name="Coulibaly K."/>
            <person name="Kebe B.I."/>
            <person name="Melnick R.L."/>
            <person name="Guiltinan M.J."/>
            <person name="Tyler B.M."/>
            <person name="Meinhardt L.W."/>
            <person name="Bailey B.A."/>
        </authorList>
    </citation>
    <scope>NUCLEOTIDE SEQUENCE [LARGE SCALE GENOMIC DNA]</scope>
    <source>
        <strain evidence="2">sbr112.9</strain>
    </source>
</reference>
<evidence type="ECO:0000313" key="2">
    <source>
        <dbReference type="Proteomes" id="UP000237271"/>
    </source>
</evidence>
<evidence type="ECO:0000313" key="1">
    <source>
        <dbReference type="EMBL" id="POM62799.1"/>
    </source>
</evidence>
<comment type="caution">
    <text evidence="1">The sequence shown here is derived from an EMBL/GenBank/DDBJ whole genome shotgun (WGS) entry which is preliminary data.</text>
</comment>
<proteinExistence type="predicted"/>
<gene>
    <name evidence="1" type="ORF">PHPALM_27997</name>
</gene>
<keyword evidence="2" id="KW-1185">Reference proteome</keyword>
<protein>
    <submittedName>
        <fullName evidence="1">Uncharacterized protein</fullName>
    </submittedName>
</protein>
<organism evidence="1 2">
    <name type="scientific">Phytophthora palmivora</name>
    <dbReference type="NCBI Taxonomy" id="4796"/>
    <lineage>
        <taxon>Eukaryota</taxon>
        <taxon>Sar</taxon>
        <taxon>Stramenopiles</taxon>
        <taxon>Oomycota</taxon>
        <taxon>Peronosporomycetes</taxon>
        <taxon>Peronosporales</taxon>
        <taxon>Peronosporaceae</taxon>
        <taxon>Phytophthora</taxon>
    </lineage>
</organism>
<accession>A0A2P4XB98</accession>
<sequence length="144" mass="15802">MPITLGDASVSHPLKTRATFRSSWTVFVMRTPCLSWSCLTSHSRRSIVLQGGRHRSRAELHRDEMSERKVGCNSGWLGDPLDRGTGSHLDTDEFLSCPLLTLSIALVTQEAPCASLLGHLPALNPQAARLDSEQPQVESIVFGH</sequence>
<dbReference type="Proteomes" id="UP000237271">
    <property type="component" value="Unassembled WGS sequence"/>
</dbReference>
<dbReference type="EMBL" id="NCKW01015496">
    <property type="protein sequence ID" value="POM62799.1"/>
    <property type="molecule type" value="Genomic_DNA"/>
</dbReference>